<protein>
    <submittedName>
        <fullName evidence="2">Uncharacterized protein</fullName>
    </submittedName>
</protein>
<evidence type="ECO:0000313" key="2">
    <source>
        <dbReference type="EMBL" id="PXA03085.1"/>
    </source>
</evidence>
<dbReference type="Proteomes" id="UP000247099">
    <property type="component" value="Unassembled WGS sequence"/>
</dbReference>
<keyword evidence="3" id="KW-1185">Reference proteome</keyword>
<accession>A0A317ZCZ2</accession>
<reference evidence="2 3" key="1">
    <citation type="submission" date="2018-05" db="EMBL/GenBank/DDBJ databases">
        <title>Coraliomargarita sinensis sp. nov., isolated from a marine solar saltern.</title>
        <authorList>
            <person name="Zhou L.Y."/>
        </authorList>
    </citation>
    <scope>NUCLEOTIDE SEQUENCE [LARGE SCALE GENOMIC DNA]</scope>
    <source>
        <strain evidence="2 3">WN38</strain>
    </source>
</reference>
<feature type="transmembrane region" description="Helical" evidence="1">
    <location>
        <begin position="12"/>
        <end position="30"/>
    </location>
</feature>
<dbReference type="InParanoid" id="A0A317ZCZ2"/>
<comment type="caution">
    <text evidence="2">The sequence shown here is derived from an EMBL/GenBank/DDBJ whole genome shotgun (WGS) entry which is preliminary data.</text>
</comment>
<dbReference type="RefSeq" id="WP_110131995.1">
    <property type="nucleotide sequence ID" value="NZ_QHJQ01000012.1"/>
</dbReference>
<sequence>MFRDRRYPAKLFVNGLQIFCTVLSVVLLTACGKGEFSSLESLPVDSYLKNPANFLGNTYLISAQIDSQIQWEEGVGRILAVETDGSTSRVPVFVPDGVGQNLHVGQRYEMRAIIRKGGLIYVEDLRKF</sequence>
<organism evidence="2 3">
    <name type="scientific">Coraliomargarita sinensis</name>
    <dbReference type="NCBI Taxonomy" id="2174842"/>
    <lineage>
        <taxon>Bacteria</taxon>
        <taxon>Pseudomonadati</taxon>
        <taxon>Verrucomicrobiota</taxon>
        <taxon>Opitutia</taxon>
        <taxon>Puniceicoccales</taxon>
        <taxon>Coraliomargaritaceae</taxon>
        <taxon>Coraliomargarita</taxon>
    </lineage>
</organism>
<dbReference type="EMBL" id="QHJQ01000012">
    <property type="protein sequence ID" value="PXA03085.1"/>
    <property type="molecule type" value="Genomic_DNA"/>
</dbReference>
<gene>
    <name evidence="2" type="ORF">DDZ13_13525</name>
</gene>
<dbReference type="AlphaFoldDB" id="A0A317ZCZ2"/>
<dbReference type="OrthoDB" id="198308at2"/>
<name>A0A317ZCZ2_9BACT</name>
<proteinExistence type="predicted"/>
<dbReference type="PROSITE" id="PS51257">
    <property type="entry name" value="PROKAR_LIPOPROTEIN"/>
    <property type="match status" value="1"/>
</dbReference>
<keyword evidence="1" id="KW-1133">Transmembrane helix</keyword>
<keyword evidence="1" id="KW-0472">Membrane</keyword>
<evidence type="ECO:0000313" key="3">
    <source>
        <dbReference type="Proteomes" id="UP000247099"/>
    </source>
</evidence>
<evidence type="ECO:0000256" key="1">
    <source>
        <dbReference type="SAM" id="Phobius"/>
    </source>
</evidence>
<keyword evidence="1" id="KW-0812">Transmembrane</keyword>